<evidence type="ECO:0000313" key="7">
    <source>
        <dbReference type="Proteomes" id="UP001231189"/>
    </source>
</evidence>
<comment type="caution">
    <text evidence="6">The sequence shown here is derived from an EMBL/GenBank/DDBJ whole genome shotgun (WGS) entry which is preliminary data.</text>
</comment>
<feature type="region of interest" description="Disordered" evidence="5">
    <location>
        <begin position="584"/>
        <end position="635"/>
    </location>
</feature>
<evidence type="ECO:0000256" key="2">
    <source>
        <dbReference type="ARBA" id="ARBA00022723"/>
    </source>
</evidence>
<dbReference type="InterPro" id="IPR008949">
    <property type="entry name" value="Isoprenoid_synthase_dom_sf"/>
</dbReference>
<evidence type="ECO:0000256" key="3">
    <source>
        <dbReference type="ARBA" id="ARBA00022842"/>
    </source>
</evidence>
<keyword evidence="7" id="KW-1185">Reference proteome</keyword>
<dbReference type="SUPFAM" id="SSF48239">
    <property type="entry name" value="Terpenoid cyclases/Protein prenyltransferases"/>
    <property type="match status" value="2"/>
</dbReference>
<dbReference type="InterPro" id="IPR036965">
    <property type="entry name" value="Terpene_synth_N_sf"/>
</dbReference>
<keyword evidence="2" id="KW-0479">Metal-binding</keyword>
<feature type="compositionally biased region" description="Basic residues" evidence="5">
    <location>
        <begin position="600"/>
        <end position="612"/>
    </location>
</feature>
<evidence type="ECO:0000256" key="1">
    <source>
        <dbReference type="ARBA" id="ARBA00001946"/>
    </source>
</evidence>
<keyword evidence="4" id="KW-0413">Isomerase</keyword>
<evidence type="ECO:0000256" key="5">
    <source>
        <dbReference type="SAM" id="MobiDB-lite"/>
    </source>
</evidence>
<dbReference type="SUPFAM" id="SSF48576">
    <property type="entry name" value="Terpenoid synthases"/>
    <property type="match status" value="1"/>
</dbReference>
<sequence>MFPCSGWQRSNGDNLPCAYSMLELEVDDVHNIYQNDENKETPQINDIRAMLRSIGDGEINISAYDTAWVALVKKMDGDHGPQFPSSINWIIQNQLPDGSWGDQAFFLVHDRMINTLACVIALKSWNIHKDKWEKGLSFIRENLWRLEDNELDDWMLGGFEITFPQLLDMAIDLGLDVPCDDPALQAIFAKRDLKLARFPKDLLHNEPTTLLFSIEGMKGLDWKRLLKLQCPDGSIMSCPAPTAYALMKTGDKKCLEFLDGVINKFKGGGVFKNFEKDGKFYCFAGEANQSVTAMFSLYRASQVAFPGEDDLQWSETYSREFLVNRRASNNLKDKWLIPKDLPGEIGYALDLPWRASLPRIETRMYLEQYGGSGDVWIAKVLYRMFLISNDLLLEAAKADFGNFQRLCRLELHGLQEWCNRNNLAVSPKSVLQAYFLAAASIFEPDRATERLGWARTAVLADAVSSHLRGSASTDSTREGFIAKLTGDRRNNTQRGAKDATKSSLLNALHEHISLLAFDDASANNLCETWKQWLMAWTSKDCEGNAALLIARTVEICSGRHPCLQEADLSRLEHLTSSICRKLGNHSAQSRETEAPEVLRREHRRLPYHRGRSRSTQPLPARTPPRPPGGKHRRRPCVRGSLAASCGDAAASVLVRRAAALSS</sequence>
<proteinExistence type="predicted"/>
<dbReference type="FunFam" id="1.50.10.130:FF:000002">
    <property type="entry name" value="Ent-copalyl diphosphate synthase, chloroplastic"/>
    <property type="match status" value="1"/>
</dbReference>
<organism evidence="6 7">
    <name type="scientific">Lolium multiflorum</name>
    <name type="common">Italian ryegrass</name>
    <name type="synonym">Lolium perenne subsp. multiflorum</name>
    <dbReference type="NCBI Taxonomy" id="4521"/>
    <lineage>
        <taxon>Eukaryota</taxon>
        <taxon>Viridiplantae</taxon>
        <taxon>Streptophyta</taxon>
        <taxon>Embryophyta</taxon>
        <taxon>Tracheophyta</taxon>
        <taxon>Spermatophyta</taxon>
        <taxon>Magnoliopsida</taxon>
        <taxon>Liliopsida</taxon>
        <taxon>Poales</taxon>
        <taxon>Poaceae</taxon>
        <taxon>BOP clade</taxon>
        <taxon>Pooideae</taxon>
        <taxon>Poodae</taxon>
        <taxon>Poeae</taxon>
        <taxon>Poeae Chloroplast Group 2 (Poeae type)</taxon>
        <taxon>Loliodinae</taxon>
        <taxon>Loliinae</taxon>
        <taxon>Lolium</taxon>
    </lineage>
</organism>
<accession>A0AAD8RPM5</accession>
<dbReference type="PANTHER" id="PTHR31739:SF46">
    <property type="entry name" value="COPALYL DIPHOSPHATE SYNTHASE3"/>
    <property type="match status" value="1"/>
</dbReference>
<comment type="cofactor">
    <cofactor evidence="1">
        <name>Mg(2+)</name>
        <dbReference type="ChEBI" id="CHEBI:18420"/>
    </cofactor>
</comment>
<gene>
    <name evidence="6" type="ORF">QYE76_003908</name>
</gene>
<dbReference type="PANTHER" id="PTHR31739">
    <property type="entry name" value="ENT-COPALYL DIPHOSPHATE SYNTHASE, CHLOROPLASTIC"/>
    <property type="match status" value="1"/>
</dbReference>
<dbReference type="Gene3D" id="1.50.10.160">
    <property type="match status" value="1"/>
</dbReference>
<dbReference type="SFLD" id="SFLDG01014">
    <property type="entry name" value="Terpene_Cyclase_Like_1_N-term"/>
    <property type="match status" value="1"/>
</dbReference>
<name>A0AAD8RPM5_LOLMU</name>
<dbReference type="FunFam" id="1.50.10.160:FF:000001">
    <property type="entry name" value="Ent-copalyl diphosphate synthase"/>
    <property type="match status" value="1"/>
</dbReference>
<dbReference type="InterPro" id="IPR050148">
    <property type="entry name" value="Terpene_synthase-like"/>
</dbReference>
<dbReference type="GO" id="GO:0009686">
    <property type="term" value="P:gibberellin biosynthetic process"/>
    <property type="evidence" value="ECO:0007669"/>
    <property type="project" value="TreeGrafter"/>
</dbReference>
<dbReference type="AlphaFoldDB" id="A0AAD8RPM5"/>
<protein>
    <submittedName>
        <fullName evidence="6">Uncharacterized protein</fullName>
    </submittedName>
</protein>
<dbReference type="Gene3D" id="1.10.600.10">
    <property type="entry name" value="Farnesyl Diphosphate Synthase"/>
    <property type="match status" value="1"/>
</dbReference>
<dbReference type="GO" id="GO:0009507">
    <property type="term" value="C:chloroplast"/>
    <property type="evidence" value="ECO:0007669"/>
    <property type="project" value="TreeGrafter"/>
</dbReference>
<reference evidence="6" key="1">
    <citation type="submission" date="2023-07" db="EMBL/GenBank/DDBJ databases">
        <title>A chromosome-level genome assembly of Lolium multiflorum.</title>
        <authorList>
            <person name="Chen Y."/>
            <person name="Copetti D."/>
            <person name="Kolliker R."/>
            <person name="Studer B."/>
        </authorList>
    </citation>
    <scope>NUCLEOTIDE SEQUENCE</scope>
    <source>
        <strain evidence="6">02402/16</strain>
        <tissue evidence="6">Leaf</tissue>
    </source>
</reference>
<dbReference type="EMBL" id="JAUUTY010000005">
    <property type="protein sequence ID" value="KAK1629593.1"/>
    <property type="molecule type" value="Genomic_DNA"/>
</dbReference>
<dbReference type="Proteomes" id="UP001231189">
    <property type="component" value="Unassembled WGS sequence"/>
</dbReference>
<feature type="compositionally biased region" description="Basic and acidic residues" evidence="5">
    <location>
        <begin position="588"/>
        <end position="599"/>
    </location>
</feature>
<keyword evidence="3" id="KW-0460">Magnesium</keyword>
<evidence type="ECO:0000313" key="6">
    <source>
        <dbReference type="EMBL" id="KAK1629593.1"/>
    </source>
</evidence>
<dbReference type="GO" id="GO:0016853">
    <property type="term" value="F:isomerase activity"/>
    <property type="evidence" value="ECO:0007669"/>
    <property type="project" value="UniProtKB-KW"/>
</dbReference>
<dbReference type="GO" id="GO:0000287">
    <property type="term" value="F:magnesium ion binding"/>
    <property type="evidence" value="ECO:0007669"/>
    <property type="project" value="TreeGrafter"/>
</dbReference>
<evidence type="ECO:0000256" key="4">
    <source>
        <dbReference type="ARBA" id="ARBA00023235"/>
    </source>
</evidence>
<dbReference type="InterPro" id="IPR008930">
    <property type="entry name" value="Terpenoid_cyclase/PrenylTrfase"/>
</dbReference>
<dbReference type="Gene3D" id="1.50.10.130">
    <property type="entry name" value="Terpene synthase, N-terminal domain"/>
    <property type="match status" value="1"/>
</dbReference>
<dbReference type="GO" id="GO:0010333">
    <property type="term" value="F:terpene synthase activity"/>
    <property type="evidence" value="ECO:0007669"/>
    <property type="project" value="InterPro"/>
</dbReference>